<evidence type="ECO:0000256" key="7">
    <source>
        <dbReference type="ARBA" id="ARBA00022840"/>
    </source>
</evidence>
<dbReference type="GO" id="GO:0016887">
    <property type="term" value="F:ATP hydrolysis activity"/>
    <property type="evidence" value="ECO:0007669"/>
    <property type="project" value="RHEA"/>
</dbReference>
<dbReference type="GO" id="GO:0005524">
    <property type="term" value="F:ATP binding"/>
    <property type="evidence" value="ECO:0007669"/>
    <property type="project" value="UniProtKB-UniRule"/>
</dbReference>
<dbReference type="Pfam" id="PF03796">
    <property type="entry name" value="DnaB_C"/>
    <property type="match status" value="1"/>
</dbReference>
<evidence type="ECO:0000256" key="8">
    <source>
        <dbReference type="ARBA" id="ARBA00023125"/>
    </source>
</evidence>
<dbReference type="NCBIfam" id="TIGR00665">
    <property type="entry name" value="DnaB"/>
    <property type="match status" value="1"/>
</dbReference>
<evidence type="ECO:0000256" key="12">
    <source>
        <dbReference type="RuleBase" id="RU362085"/>
    </source>
</evidence>
<keyword evidence="15" id="KW-1185">Reference proteome</keyword>
<reference evidence="14" key="2">
    <citation type="journal article" date="2019" name="Genome Biol. Evol.">
        <title>Day and night: Metabolic profiles and evolutionary relationships of six axenic non-marine cyanobacteria.</title>
        <authorList>
            <person name="Will S.E."/>
            <person name="Henke P."/>
            <person name="Boedeker C."/>
            <person name="Huang S."/>
            <person name="Brinkmann H."/>
            <person name="Rohde M."/>
            <person name="Jarek M."/>
            <person name="Friedl T."/>
            <person name="Seufert S."/>
            <person name="Schumacher M."/>
            <person name="Overmann J."/>
            <person name="Neumann-Schaal M."/>
            <person name="Petersen J."/>
        </authorList>
    </citation>
    <scope>NUCLEOTIDE SEQUENCE [LARGE SCALE GENOMIC DNA]</scope>
    <source>
        <strain evidence="14">PCC 7102</strain>
    </source>
</reference>
<evidence type="ECO:0000313" key="15">
    <source>
        <dbReference type="Proteomes" id="UP000271624"/>
    </source>
</evidence>
<comment type="caution">
    <text evidence="14">The sequence shown here is derived from an EMBL/GenBank/DDBJ whole genome shotgun (WGS) entry which is preliminary data.</text>
</comment>
<dbReference type="RefSeq" id="WP_127087210.1">
    <property type="nucleotide sequence ID" value="NZ_RSCL01000047.1"/>
</dbReference>
<dbReference type="GO" id="GO:0005829">
    <property type="term" value="C:cytosol"/>
    <property type="evidence" value="ECO:0007669"/>
    <property type="project" value="TreeGrafter"/>
</dbReference>
<dbReference type="EC" id="5.6.2.3" evidence="11 12"/>
<dbReference type="GO" id="GO:0043139">
    <property type="term" value="F:5'-3' DNA helicase activity"/>
    <property type="evidence" value="ECO:0007669"/>
    <property type="project" value="UniProtKB-EC"/>
</dbReference>
<evidence type="ECO:0000256" key="5">
    <source>
        <dbReference type="ARBA" id="ARBA00022801"/>
    </source>
</evidence>
<dbReference type="EMBL" id="RSCL01000047">
    <property type="protein sequence ID" value="RUS94636.1"/>
    <property type="molecule type" value="Genomic_DNA"/>
</dbReference>
<dbReference type="AlphaFoldDB" id="A0A3S1BTH9"/>
<evidence type="ECO:0000256" key="4">
    <source>
        <dbReference type="ARBA" id="ARBA00022741"/>
    </source>
</evidence>
<evidence type="ECO:0000313" key="14">
    <source>
        <dbReference type="EMBL" id="RUS94636.1"/>
    </source>
</evidence>
<dbReference type="Gene3D" id="3.40.50.300">
    <property type="entry name" value="P-loop containing nucleotide triphosphate hydrolases"/>
    <property type="match status" value="1"/>
</dbReference>
<dbReference type="PANTHER" id="PTHR30153">
    <property type="entry name" value="REPLICATIVE DNA HELICASE DNAB"/>
    <property type="match status" value="1"/>
</dbReference>
<sequence>MQVTNELDFRAIDRLPPQNIEAEEVILGGIMLDPSAIIRVEGILKPEMFYISSHKHIFSALEALHRDNKPTDLLSVTNYLTDFDMLTSIGGRSKLASLLESTVSAINIDALADIVIEKYRRRQLIKAASEIYQLAYDTESEINHLLDCAETKLLSIRTEAISQETEPVILAEPLINVFDNIEKISQGLIKPGISTGFYDLDLIIKGFQPGKLITLAGRPAMGKSSMLGNMAINAARNSSQPVILFSTEMTKEEWAMRYLSQEARVEGIYLESGRISNDQWKDLAVAVEKLSQDKIYIDDSPKLTVASLRSKVKRMVAKHGKVSMVGIDYLQLMADIGGDDGSGKSARQIGEITRQLKLLARECNTTVVLLSQLNRGVESRNNKRPLMSDLRESGRIEEDSDLVIMLYREEYYVLDTPDRGLAEVIITKHRGGPTGIVKLLFESQFTQFKNLKRTSY</sequence>
<dbReference type="InterPro" id="IPR016136">
    <property type="entry name" value="DNA_helicase_N/primase_C"/>
</dbReference>
<dbReference type="CDD" id="cd00984">
    <property type="entry name" value="DnaB_C"/>
    <property type="match status" value="1"/>
</dbReference>
<evidence type="ECO:0000256" key="6">
    <source>
        <dbReference type="ARBA" id="ARBA00022806"/>
    </source>
</evidence>
<comment type="similarity">
    <text evidence="1 12">Belongs to the helicase family. DnaB subfamily.</text>
</comment>
<dbReference type="PROSITE" id="PS51199">
    <property type="entry name" value="SF4_HELICASE"/>
    <property type="match status" value="1"/>
</dbReference>
<proteinExistence type="inferred from homology"/>
<keyword evidence="8 12" id="KW-0238">DNA-binding</keyword>
<keyword evidence="2 12" id="KW-0639">Primosome</keyword>
<evidence type="ECO:0000256" key="2">
    <source>
        <dbReference type="ARBA" id="ARBA00022515"/>
    </source>
</evidence>
<dbReference type="Pfam" id="PF00772">
    <property type="entry name" value="DnaB"/>
    <property type="match status" value="1"/>
</dbReference>
<evidence type="ECO:0000256" key="1">
    <source>
        <dbReference type="ARBA" id="ARBA00008428"/>
    </source>
</evidence>
<dbReference type="OrthoDB" id="9773982at2"/>
<dbReference type="InterPro" id="IPR027417">
    <property type="entry name" value="P-loop_NTPase"/>
</dbReference>
<dbReference type="Proteomes" id="UP000271624">
    <property type="component" value="Unassembled WGS sequence"/>
</dbReference>
<evidence type="ECO:0000256" key="9">
    <source>
        <dbReference type="ARBA" id="ARBA00023235"/>
    </source>
</evidence>
<evidence type="ECO:0000259" key="13">
    <source>
        <dbReference type="PROSITE" id="PS51199"/>
    </source>
</evidence>
<dbReference type="InterPro" id="IPR007692">
    <property type="entry name" value="DNA_helicase_DnaB"/>
</dbReference>
<comment type="catalytic activity">
    <reaction evidence="10 12">
        <text>ATP + H2O = ADP + phosphate + H(+)</text>
        <dbReference type="Rhea" id="RHEA:13065"/>
        <dbReference type="ChEBI" id="CHEBI:15377"/>
        <dbReference type="ChEBI" id="CHEBI:15378"/>
        <dbReference type="ChEBI" id="CHEBI:30616"/>
        <dbReference type="ChEBI" id="CHEBI:43474"/>
        <dbReference type="ChEBI" id="CHEBI:456216"/>
        <dbReference type="EC" id="5.6.2.3"/>
    </reaction>
</comment>
<dbReference type="GO" id="GO:0003677">
    <property type="term" value="F:DNA binding"/>
    <property type="evidence" value="ECO:0007669"/>
    <property type="project" value="UniProtKB-UniRule"/>
</dbReference>
<keyword evidence="3 12" id="KW-0235">DNA replication</keyword>
<gene>
    <name evidence="14" type="primary">dnaB</name>
    <name evidence="14" type="ORF">DSM106972_092730</name>
</gene>
<dbReference type="PANTHER" id="PTHR30153:SF2">
    <property type="entry name" value="REPLICATIVE DNA HELICASE"/>
    <property type="match status" value="1"/>
</dbReference>
<comment type="function">
    <text evidence="12">The main replicative DNA helicase, it participates in initiation and elongation during chromosome replication. Travels ahead of the DNA replisome, separating dsDNA into templates for DNA synthesis. A processive ATP-dependent 5'-3' DNA helicase it has DNA-dependent ATPase activity.</text>
</comment>
<evidence type="ECO:0000256" key="3">
    <source>
        <dbReference type="ARBA" id="ARBA00022705"/>
    </source>
</evidence>
<keyword evidence="6 12" id="KW-0347">Helicase</keyword>
<feature type="domain" description="SF4 helicase" evidence="13">
    <location>
        <begin position="186"/>
        <end position="455"/>
    </location>
</feature>
<dbReference type="InterPro" id="IPR007693">
    <property type="entry name" value="DNA_helicase_DnaB-like_N"/>
</dbReference>
<dbReference type="SUPFAM" id="SSF48024">
    <property type="entry name" value="N-terminal domain of DnaB helicase"/>
    <property type="match status" value="1"/>
</dbReference>
<keyword evidence="4 12" id="KW-0547">Nucleotide-binding</keyword>
<keyword evidence="9" id="KW-0413">Isomerase</keyword>
<dbReference type="Gene3D" id="1.10.860.10">
    <property type="entry name" value="DNAb Helicase, Chain A"/>
    <property type="match status" value="1"/>
</dbReference>
<dbReference type="GO" id="GO:1990077">
    <property type="term" value="C:primosome complex"/>
    <property type="evidence" value="ECO:0007669"/>
    <property type="project" value="UniProtKB-UniRule"/>
</dbReference>
<keyword evidence="5 12" id="KW-0378">Hydrolase</keyword>
<reference evidence="14" key="1">
    <citation type="submission" date="2018-12" db="EMBL/GenBank/DDBJ databases">
        <authorList>
            <person name="Will S."/>
            <person name="Neumann-Schaal M."/>
            <person name="Henke P."/>
        </authorList>
    </citation>
    <scope>NUCLEOTIDE SEQUENCE</scope>
    <source>
        <strain evidence="14">PCC 7102</strain>
    </source>
</reference>
<protein>
    <recommendedName>
        <fullName evidence="11 12">Replicative DNA helicase</fullName>
        <ecNumber evidence="11 12">5.6.2.3</ecNumber>
    </recommendedName>
</protein>
<dbReference type="GO" id="GO:0006269">
    <property type="term" value="P:DNA replication, synthesis of primer"/>
    <property type="evidence" value="ECO:0007669"/>
    <property type="project" value="UniProtKB-UniRule"/>
</dbReference>
<accession>A0A3S1BTH9</accession>
<dbReference type="InterPro" id="IPR036185">
    <property type="entry name" value="DNA_heli_DnaB-like_N_sf"/>
</dbReference>
<dbReference type="SUPFAM" id="SSF52540">
    <property type="entry name" value="P-loop containing nucleoside triphosphate hydrolases"/>
    <property type="match status" value="1"/>
</dbReference>
<keyword evidence="7 12" id="KW-0067">ATP-binding</keyword>
<evidence type="ECO:0000256" key="11">
    <source>
        <dbReference type="NCBIfam" id="TIGR00665"/>
    </source>
</evidence>
<organism evidence="14 15">
    <name type="scientific">Dulcicalothrix desertica PCC 7102</name>
    <dbReference type="NCBI Taxonomy" id="232991"/>
    <lineage>
        <taxon>Bacteria</taxon>
        <taxon>Bacillati</taxon>
        <taxon>Cyanobacteriota</taxon>
        <taxon>Cyanophyceae</taxon>
        <taxon>Nostocales</taxon>
        <taxon>Calotrichaceae</taxon>
        <taxon>Dulcicalothrix</taxon>
    </lineage>
</organism>
<dbReference type="InterPro" id="IPR007694">
    <property type="entry name" value="DNA_helicase_DnaB-like_C"/>
</dbReference>
<evidence type="ECO:0000256" key="10">
    <source>
        <dbReference type="ARBA" id="ARBA00048954"/>
    </source>
</evidence>
<name>A0A3S1BTH9_9CYAN</name>